<dbReference type="EMBL" id="JBHSCL010000007">
    <property type="protein sequence ID" value="MFC4220757.1"/>
    <property type="molecule type" value="Genomic_DNA"/>
</dbReference>
<dbReference type="Proteomes" id="UP001595841">
    <property type="component" value="Unassembled WGS sequence"/>
</dbReference>
<sequence>MRVLLDSQKYIIKKAPQGGASFLVENTVPIAIGRTGAFPKAFGTL</sequence>
<proteinExistence type="predicted"/>
<evidence type="ECO:0000313" key="1">
    <source>
        <dbReference type="EMBL" id="MFC4220757.1"/>
    </source>
</evidence>
<evidence type="ECO:0000313" key="2">
    <source>
        <dbReference type="Proteomes" id="UP001595841"/>
    </source>
</evidence>
<name>A0ABV8PLC6_9FLAO</name>
<gene>
    <name evidence="1" type="ORF">ACFOWS_11460</name>
</gene>
<keyword evidence="2" id="KW-1185">Reference proteome</keyword>
<reference evidence="2" key="1">
    <citation type="journal article" date="2019" name="Int. J. Syst. Evol. Microbiol.">
        <title>The Global Catalogue of Microorganisms (GCM) 10K type strain sequencing project: providing services to taxonomists for standard genome sequencing and annotation.</title>
        <authorList>
            <consortium name="The Broad Institute Genomics Platform"/>
            <consortium name="The Broad Institute Genome Sequencing Center for Infectious Disease"/>
            <person name="Wu L."/>
            <person name="Ma J."/>
        </authorList>
    </citation>
    <scope>NUCLEOTIDE SEQUENCE [LARGE SCALE GENOMIC DNA]</scope>
    <source>
        <strain evidence="2">CGMCC 1.15774</strain>
    </source>
</reference>
<protein>
    <submittedName>
        <fullName evidence="1">Uncharacterized protein</fullName>
    </submittedName>
</protein>
<organism evidence="1 2">
    <name type="scientific">Flagellimonas marina</name>
    <dbReference type="NCBI Taxonomy" id="1775168"/>
    <lineage>
        <taxon>Bacteria</taxon>
        <taxon>Pseudomonadati</taxon>
        <taxon>Bacteroidota</taxon>
        <taxon>Flavobacteriia</taxon>
        <taxon>Flavobacteriales</taxon>
        <taxon>Flavobacteriaceae</taxon>
        <taxon>Flagellimonas</taxon>
    </lineage>
</organism>
<accession>A0ABV8PLC6</accession>
<comment type="caution">
    <text evidence="1">The sequence shown here is derived from an EMBL/GenBank/DDBJ whole genome shotgun (WGS) entry which is preliminary data.</text>
</comment>